<protein>
    <submittedName>
        <fullName evidence="2">Uncharacterized protein</fullName>
    </submittedName>
</protein>
<organism evidence="2 3">
    <name type="scientific">Vanilla planifolia</name>
    <name type="common">Vanilla</name>
    <dbReference type="NCBI Taxonomy" id="51239"/>
    <lineage>
        <taxon>Eukaryota</taxon>
        <taxon>Viridiplantae</taxon>
        <taxon>Streptophyta</taxon>
        <taxon>Embryophyta</taxon>
        <taxon>Tracheophyta</taxon>
        <taxon>Spermatophyta</taxon>
        <taxon>Magnoliopsida</taxon>
        <taxon>Liliopsida</taxon>
        <taxon>Asparagales</taxon>
        <taxon>Orchidaceae</taxon>
        <taxon>Vanilloideae</taxon>
        <taxon>Vanilleae</taxon>
        <taxon>Vanilla</taxon>
    </lineage>
</organism>
<proteinExistence type="predicted"/>
<keyword evidence="1" id="KW-1133">Transmembrane helix</keyword>
<keyword evidence="1" id="KW-0812">Transmembrane</keyword>
<comment type="caution">
    <text evidence="2">The sequence shown here is derived from an EMBL/GenBank/DDBJ whole genome shotgun (WGS) entry which is preliminary data.</text>
</comment>
<keyword evidence="1" id="KW-0472">Membrane</keyword>
<evidence type="ECO:0000313" key="2">
    <source>
        <dbReference type="EMBL" id="KAG0474569.1"/>
    </source>
</evidence>
<dbReference type="AlphaFoldDB" id="A0A835QR75"/>
<dbReference type="EMBL" id="JADCNM010000007">
    <property type="protein sequence ID" value="KAG0474569.1"/>
    <property type="molecule type" value="Genomic_DNA"/>
</dbReference>
<feature type="transmembrane region" description="Helical" evidence="1">
    <location>
        <begin position="20"/>
        <end position="44"/>
    </location>
</feature>
<sequence length="50" mass="5928">MIKITVVIIVVFRKLNKKILFQWMMSLQMTILLSKMSSCMVMFLKMLMQG</sequence>
<accession>A0A835QR75</accession>
<name>A0A835QR75_VANPL</name>
<evidence type="ECO:0000313" key="3">
    <source>
        <dbReference type="Proteomes" id="UP000639772"/>
    </source>
</evidence>
<evidence type="ECO:0000256" key="1">
    <source>
        <dbReference type="SAM" id="Phobius"/>
    </source>
</evidence>
<gene>
    <name evidence="2" type="ORF">HPP92_014255</name>
</gene>
<dbReference type="Proteomes" id="UP000639772">
    <property type="component" value="Chromosome 7"/>
</dbReference>
<reference evidence="2 3" key="1">
    <citation type="journal article" date="2020" name="Nat. Food">
        <title>A phased Vanilla planifolia genome enables genetic improvement of flavour and production.</title>
        <authorList>
            <person name="Hasing T."/>
            <person name="Tang H."/>
            <person name="Brym M."/>
            <person name="Khazi F."/>
            <person name="Huang T."/>
            <person name="Chambers A.H."/>
        </authorList>
    </citation>
    <scope>NUCLEOTIDE SEQUENCE [LARGE SCALE GENOMIC DNA]</scope>
    <source>
        <tissue evidence="2">Leaf</tissue>
    </source>
</reference>